<feature type="domain" description="Proteinase inhibitor I42 chagasin" evidence="5">
    <location>
        <begin position="69"/>
        <end position="140"/>
    </location>
</feature>
<organism evidence="6 7">
    <name type="scientific">Actinomyces denticolens</name>
    <dbReference type="NCBI Taxonomy" id="52767"/>
    <lineage>
        <taxon>Bacteria</taxon>
        <taxon>Bacillati</taxon>
        <taxon>Actinomycetota</taxon>
        <taxon>Actinomycetes</taxon>
        <taxon>Actinomycetales</taxon>
        <taxon>Actinomycetaceae</taxon>
        <taxon>Actinomyces</taxon>
    </lineage>
</organism>
<accession>A0ABY1I142</accession>
<dbReference type="EMBL" id="FQYL01000002">
    <property type="protein sequence ID" value="SHI43632.1"/>
    <property type="molecule type" value="Genomic_DNA"/>
</dbReference>
<feature type="compositionally biased region" description="Basic and acidic residues" evidence="3">
    <location>
        <begin position="163"/>
        <end position="173"/>
    </location>
</feature>
<keyword evidence="2" id="KW-0789">Thiol protease inhibitor</keyword>
<sequence>MSPIPSRRSPGPSRRAALLLMVVPAAVLAGCGDSQGEPPLAWPTRRSGSASPSPARRIVPRETPTCSAEGGDRVEVALKANNTTPYQWIYEMSAPGVLKEACKEYLVDEHEAGLSGVGGTTRFVFAAVGDGTVALTFTYAYTYDLYATTAPATAPASSGGDMDSSRDPRREERSYSVVNGFITRIR</sequence>
<evidence type="ECO:0000256" key="4">
    <source>
        <dbReference type="SAM" id="SignalP"/>
    </source>
</evidence>
<dbReference type="RefSeq" id="WP_073451372.1">
    <property type="nucleotide sequence ID" value="NZ_FQYL01000002.1"/>
</dbReference>
<dbReference type="SUPFAM" id="SSF141066">
    <property type="entry name" value="ICP-like"/>
    <property type="match status" value="1"/>
</dbReference>
<dbReference type="Proteomes" id="UP000184390">
    <property type="component" value="Unassembled WGS sequence"/>
</dbReference>
<comment type="caution">
    <text evidence="6">The sequence shown here is derived from an EMBL/GenBank/DDBJ whole genome shotgun (WGS) entry which is preliminary data.</text>
</comment>
<feature type="signal peptide" evidence="4">
    <location>
        <begin position="1"/>
        <end position="29"/>
    </location>
</feature>
<name>A0ABY1I142_9ACTO</name>
<dbReference type="Pfam" id="PF09394">
    <property type="entry name" value="Inhibitor_I42"/>
    <property type="match status" value="1"/>
</dbReference>
<evidence type="ECO:0000256" key="2">
    <source>
        <dbReference type="ARBA" id="ARBA00022704"/>
    </source>
</evidence>
<evidence type="ECO:0000259" key="5">
    <source>
        <dbReference type="Pfam" id="PF09394"/>
    </source>
</evidence>
<keyword evidence="7" id="KW-1185">Reference proteome</keyword>
<gene>
    <name evidence="6" type="ORF">SAMN05216246_102105</name>
</gene>
<feature type="region of interest" description="Disordered" evidence="3">
    <location>
        <begin position="152"/>
        <end position="173"/>
    </location>
</feature>
<dbReference type="Gene3D" id="2.60.40.2020">
    <property type="match status" value="1"/>
</dbReference>
<reference evidence="6 7" key="1">
    <citation type="submission" date="2016-11" db="EMBL/GenBank/DDBJ databases">
        <authorList>
            <person name="Varghese N."/>
            <person name="Submissions S."/>
        </authorList>
    </citation>
    <scope>NUCLEOTIDE SEQUENCE [LARGE SCALE GENOMIC DNA]</scope>
    <source>
        <strain evidence="6 7">PA</strain>
    </source>
</reference>
<evidence type="ECO:0000313" key="7">
    <source>
        <dbReference type="Proteomes" id="UP000184390"/>
    </source>
</evidence>
<feature type="region of interest" description="Disordered" evidence="3">
    <location>
        <begin position="34"/>
        <end position="68"/>
    </location>
</feature>
<evidence type="ECO:0000256" key="1">
    <source>
        <dbReference type="ARBA" id="ARBA00022690"/>
    </source>
</evidence>
<keyword evidence="1" id="KW-0646">Protease inhibitor</keyword>
<proteinExistence type="predicted"/>
<protein>
    <submittedName>
        <fullName evidence="6">Chagasin family peptidase inhibitor I42</fullName>
    </submittedName>
</protein>
<feature type="compositionally biased region" description="Low complexity" evidence="3">
    <location>
        <begin position="45"/>
        <end position="57"/>
    </location>
</feature>
<dbReference type="InterPro" id="IPR036331">
    <property type="entry name" value="Chagasin-like_sf"/>
</dbReference>
<feature type="chain" id="PRO_5046445834" evidence="4">
    <location>
        <begin position="30"/>
        <end position="186"/>
    </location>
</feature>
<dbReference type="InterPro" id="IPR018990">
    <property type="entry name" value="Prot_inh_I42_chagasin"/>
</dbReference>
<dbReference type="PROSITE" id="PS51257">
    <property type="entry name" value="PROKAR_LIPOPROTEIN"/>
    <property type="match status" value="1"/>
</dbReference>
<keyword evidence="4" id="KW-0732">Signal</keyword>
<evidence type="ECO:0000256" key="3">
    <source>
        <dbReference type="SAM" id="MobiDB-lite"/>
    </source>
</evidence>
<evidence type="ECO:0000313" key="6">
    <source>
        <dbReference type="EMBL" id="SHI43632.1"/>
    </source>
</evidence>